<proteinExistence type="inferred from homology"/>
<dbReference type="FunFam" id="3.40.30.10:FF:000013">
    <property type="entry name" value="Blast:Protein SCO1 homolog, mitochondrial"/>
    <property type="match status" value="1"/>
</dbReference>
<evidence type="ECO:0000256" key="3">
    <source>
        <dbReference type="PIRSR" id="PIRSR603782-1"/>
    </source>
</evidence>
<dbReference type="CDD" id="cd02968">
    <property type="entry name" value="SCO"/>
    <property type="match status" value="1"/>
</dbReference>
<dbReference type="RefSeq" id="WP_168108802.1">
    <property type="nucleotide sequence ID" value="NZ_VTOX01000007.1"/>
</dbReference>
<feature type="disulfide bond" description="Redox-active" evidence="4">
    <location>
        <begin position="76"/>
        <end position="80"/>
    </location>
</feature>
<dbReference type="SUPFAM" id="SSF52833">
    <property type="entry name" value="Thioredoxin-like"/>
    <property type="match status" value="1"/>
</dbReference>
<keyword evidence="4" id="KW-1015">Disulfide bond</keyword>
<dbReference type="PANTHER" id="PTHR12151">
    <property type="entry name" value="ELECTRON TRANSPORT PROTIN SCO1/SENC FAMILY MEMBER"/>
    <property type="match status" value="1"/>
</dbReference>
<evidence type="ECO:0000313" key="7">
    <source>
        <dbReference type="EMBL" id="NKE67670.1"/>
    </source>
</evidence>
<keyword evidence="2 3" id="KW-0186">Copper</keyword>
<gene>
    <name evidence="7" type="ORF">RAMLITH_17755</name>
</gene>
<evidence type="ECO:0000256" key="4">
    <source>
        <dbReference type="PIRSR" id="PIRSR603782-2"/>
    </source>
</evidence>
<keyword evidence="5" id="KW-0732">Signal</keyword>
<dbReference type="InterPro" id="IPR003782">
    <property type="entry name" value="SCO1/SenC"/>
</dbReference>
<feature type="signal peptide" evidence="5">
    <location>
        <begin position="1"/>
        <end position="25"/>
    </location>
</feature>
<feature type="binding site" evidence="3">
    <location>
        <position position="80"/>
    </location>
    <ligand>
        <name>Cu cation</name>
        <dbReference type="ChEBI" id="CHEBI:23378"/>
    </ligand>
</feature>
<keyword evidence="3" id="KW-0479">Metal-binding</keyword>
<dbReference type="Proteomes" id="UP000521868">
    <property type="component" value="Unassembled WGS sequence"/>
</dbReference>
<comment type="similarity">
    <text evidence="1">Belongs to the SCO1/2 family.</text>
</comment>
<organism evidence="7 8">
    <name type="scientific">Ramlibacter lithotrophicus</name>
    <dbReference type="NCBI Taxonomy" id="2606681"/>
    <lineage>
        <taxon>Bacteria</taxon>
        <taxon>Pseudomonadati</taxon>
        <taxon>Pseudomonadota</taxon>
        <taxon>Betaproteobacteria</taxon>
        <taxon>Burkholderiales</taxon>
        <taxon>Comamonadaceae</taxon>
        <taxon>Ramlibacter</taxon>
    </lineage>
</organism>
<dbReference type="AlphaFoldDB" id="A0A7X6DI96"/>
<evidence type="ECO:0000256" key="2">
    <source>
        <dbReference type="ARBA" id="ARBA00023008"/>
    </source>
</evidence>
<evidence type="ECO:0000256" key="1">
    <source>
        <dbReference type="ARBA" id="ARBA00010996"/>
    </source>
</evidence>
<feature type="domain" description="Thioredoxin" evidence="6">
    <location>
        <begin position="24"/>
        <end position="200"/>
    </location>
</feature>
<reference evidence="7 8" key="1">
    <citation type="journal article" date="2020" name="Nature">
        <title>Bacterial chemolithoautotrophy via manganese oxidation.</title>
        <authorList>
            <person name="Yu H."/>
            <person name="Leadbetter J.R."/>
        </authorList>
    </citation>
    <scope>NUCLEOTIDE SEQUENCE [LARGE SCALE GENOMIC DNA]</scope>
    <source>
        <strain evidence="7 8">RBP-1</strain>
    </source>
</reference>
<dbReference type="EMBL" id="VTOX01000007">
    <property type="protein sequence ID" value="NKE67670.1"/>
    <property type="molecule type" value="Genomic_DNA"/>
</dbReference>
<keyword evidence="8" id="KW-1185">Reference proteome</keyword>
<dbReference type="GO" id="GO:0046872">
    <property type="term" value="F:metal ion binding"/>
    <property type="evidence" value="ECO:0007669"/>
    <property type="project" value="UniProtKB-KW"/>
</dbReference>
<comment type="caution">
    <text evidence="7">The sequence shown here is derived from an EMBL/GenBank/DDBJ whole genome shotgun (WGS) entry which is preliminary data.</text>
</comment>
<name>A0A7X6DI96_9BURK</name>
<dbReference type="PANTHER" id="PTHR12151:SF25">
    <property type="entry name" value="LINALOOL DEHYDRATASE_ISOMERASE DOMAIN-CONTAINING PROTEIN"/>
    <property type="match status" value="1"/>
</dbReference>
<protein>
    <submittedName>
        <fullName evidence="7">SCO family protein</fullName>
    </submittedName>
</protein>
<dbReference type="PROSITE" id="PS51257">
    <property type="entry name" value="PROKAR_LIPOPROTEIN"/>
    <property type="match status" value="1"/>
</dbReference>
<sequence length="202" mass="22199">MNRRSLLRATSAPLLATALAPLLVACGETKPQFKAIDVTGAEYARDFQLTGHDGRPRTLKDFRGKAVVVFFGYTHCPDVCPTTLSEIAEAKRLLGPDGARVQGVFVTVDPQRDTPEMLKAYMANFGPDFVALRGTPDELAAVAKEYKIYYKKVDGKMPDSYTMDHSAGSYVYDPQGRVRLYTRYGTGPEALASDLKILLKDA</sequence>
<evidence type="ECO:0000256" key="5">
    <source>
        <dbReference type="SAM" id="SignalP"/>
    </source>
</evidence>
<feature type="binding site" evidence="3">
    <location>
        <position position="76"/>
    </location>
    <ligand>
        <name>Cu cation</name>
        <dbReference type="ChEBI" id="CHEBI:23378"/>
    </ligand>
</feature>
<dbReference type="Pfam" id="PF02630">
    <property type="entry name" value="SCO1-SenC"/>
    <property type="match status" value="1"/>
</dbReference>
<dbReference type="Gene3D" id="3.40.30.10">
    <property type="entry name" value="Glutaredoxin"/>
    <property type="match status" value="1"/>
</dbReference>
<evidence type="ECO:0000259" key="6">
    <source>
        <dbReference type="PROSITE" id="PS51352"/>
    </source>
</evidence>
<evidence type="ECO:0000313" key="8">
    <source>
        <dbReference type="Proteomes" id="UP000521868"/>
    </source>
</evidence>
<accession>A0A7X6DI96</accession>
<dbReference type="InterPro" id="IPR036249">
    <property type="entry name" value="Thioredoxin-like_sf"/>
</dbReference>
<dbReference type="InterPro" id="IPR013766">
    <property type="entry name" value="Thioredoxin_domain"/>
</dbReference>
<feature type="binding site" evidence="3">
    <location>
        <position position="165"/>
    </location>
    <ligand>
        <name>Cu cation</name>
        <dbReference type="ChEBI" id="CHEBI:23378"/>
    </ligand>
</feature>
<feature type="chain" id="PRO_5031206266" evidence="5">
    <location>
        <begin position="26"/>
        <end position="202"/>
    </location>
</feature>
<dbReference type="PROSITE" id="PS51352">
    <property type="entry name" value="THIOREDOXIN_2"/>
    <property type="match status" value="1"/>
</dbReference>